<comment type="similarity">
    <text evidence="1">Belongs to the LysR transcriptional regulatory family.</text>
</comment>
<dbReference type="Gene3D" id="3.40.190.290">
    <property type="match status" value="1"/>
</dbReference>
<name>A0A7D3Y1S5_9BACL</name>
<dbReference type="Proteomes" id="UP000503088">
    <property type="component" value="Chromosome"/>
</dbReference>
<dbReference type="SUPFAM" id="SSF46785">
    <property type="entry name" value="Winged helix' DNA-binding domain"/>
    <property type="match status" value="1"/>
</dbReference>
<dbReference type="Pfam" id="PF03466">
    <property type="entry name" value="LysR_substrate"/>
    <property type="match status" value="1"/>
</dbReference>
<dbReference type="InterPro" id="IPR050950">
    <property type="entry name" value="HTH-type_LysR_regulators"/>
</dbReference>
<dbReference type="PANTHER" id="PTHR30419">
    <property type="entry name" value="HTH-TYPE TRANSCRIPTIONAL REGULATOR YBHD"/>
    <property type="match status" value="1"/>
</dbReference>
<evidence type="ECO:0000259" key="5">
    <source>
        <dbReference type="PROSITE" id="PS50931"/>
    </source>
</evidence>
<feature type="domain" description="HTH lysR-type" evidence="5">
    <location>
        <begin position="1"/>
        <end position="58"/>
    </location>
</feature>
<dbReference type="Gene3D" id="1.10.10.10">
    <property type="entry name" value="Winged helix-like DNA-binding domain superfamily/Winged helix DNA-binding domain"/>
    <property type="match status" value="1"/>
</dbReference>
<dbReference type="PRINTS" id="PR00039">
    <property type="entry name" value="HTHLYSR"/>
</dbReference>
<proteinExistence type="inferred from homology"/>
<accession>A0A7D3Y1S5</accession>
<dbReference type="GO" id="GO:0005829">
    <property type="term" value="C:cytosol"/>
    <property type="evidence" value="ECO:0007669"/>
    <property type="project" value="TreeGrafter"/>
</dbReference>
<sequence>MTIIQMEVFLKVVETKSFTKAGEILGLTQSAVSHAIANLEAAVGFQLILRNRSGASVTSNGEKIVPYIRNILQQIKRMKQEAEGIIGLQRGKVSIGTFESVTIKWLPHILRQFNQQYPHIEIELLEGAYEEIVQWLQTGIVDVGFILERDNMIVDFYPLKDDRLRLLLPCTHALSNHQKISIQQLSSDPFIMPYKGCDEHVRKLFKKQNVLPNIKFVIKDVPSIVAMVQGGIGISIIPEMTLPDHMDRICTKHISDDVYRTIGIAAPDFKRLSPAAEKFLELTKFWIPHDAVS</sequence>
<dbReference type="InterPro" id="IPR005119">
    <property type="entry name" value="LysR_subst-bd"/>
</dbReference>
<dbReference type="EMBL" id="CP048104">
    <property type="protein sequence ID" value="QKG85560.1"/>
    <property type="molecule type" value="Genomic_DNA"/>
</dbReference>
<dbReference type="InterPro" id="IPR036388">
    <property type="entry name" value="WH-like_DNA-bd_sf"/>
</dbReference>
<dbReference type="RefSeq" id="WP_173224323.1">
    <property type="nucleotide sequence ID" value="NZ_CP048104.1"/>
</dbReference>
<dbReference type="GO" id="GO:0003677">
    <property type="term" value="F:DNA binding"/>
    <property type="evidence" value="ECO:0007669"/>
    <property type="project" value="UniProtKB-KW"/>
</dbReference>
<dbReference type="InterPro" id="IPR000847">
    <property type="entry name" value="LysR_HTH_N"/>
</dbReference>
<dbReference type="SUPFAM" id="SSF53850">
    <property type="entry name" value="Periplasmic binding protein-like II"/>
    <property type="match status" value="1"/>
</dbReference>
<evidence type="ECO:0000256" key="3">
    <source>
        <dbReference type="ARBA" id="ARBA00023125"/>
    </source>
</evidence>
<dbReference type="Pfam" id="PF00126">
    <property type="entry name" value="HTH_1"/>
    <property type="match status" value="1"/>
</dbReference>
<evidence type="ECO:0000313" key="6">
    <source>
        <dbReference type="EMBL" id="QKG85560.1"/>
    </source>
</evidence>
<keyword evidence="4" id="KW-0804">Transcription</keyword>
<dbReference type="PROSITE" id="PS50931">
    <property type="entry name" value="HTH_LYSR"/>
    <property type="match status" value="1"/>
</dbReference>
<dbReference type="GO" id="GO:0003700">
    <property type="term" value="F:DNA-binding transcription factor activity"/>
    <property type="evidence" value="ECO:0007669"/>
    <property type="project" value="InterPro"/>
</dbReference>
<protein>
    <submittedName>
        <fullName evidence="6">LysR family transcriptional regulator</fullName>
    </submittedName>
</protein>
<dbReference type="InterPro" id="IPR036390">
    <property type="entry name" value="WH_DNA-bd_sf"/>
</dbReference>
<evidence type="ECO:0000313" key="7">
    <source>
        <dbReference type="Proteomes" id="UP000503088"/>
    </source>
</evidence>
<organism evidence="6 7">
    <name type="scientific">Kroppenstedtia pulmonis</name>
    <dbReference type="NCBI Taxonomy" id="1380685"/>
    <lineage>
        <taxon>Bacteria</taxon>
        <taxon>Bacillati</taxon>
        <taxon>Bacillota</taxon>
        <taxon>Bacilli</taxon>
        <taxon>Bacillales</taxon>
        <taxon>Thermoactinomycetaceae</taxon>
        <taxon>Kroppenstedtia</taxon>
    </lineage>
</organism>
<keyword evidence="7" id="KW-1185">Reference proteome</keyword>
<dbReference type="AlphaFoldDB" id="A0A7D3Y1S5"/>
<reference evidence="6 7" key="1">
    <citation type="submission" date="2020-01" db="EMBL/GenBank/DDBJ databases">
        <authorList>
            <person name="Gulvik C.A."/>
            <person name="Batra D.G."/>
        </authorList>
    </citation>
    <scope>NUCLEOTIDE SEQUENCE [LARGE SCALE GENOMIC DNA]</scope>
    <source>
        <strain evidence="6 7">W9323</strain>
    </source>
</reference>
<dbReference type="CDD" id="cd05466">
    <property type="entry name" value="PBP2_LTTR_substrate"/>
    <property type="match status" value="1"/>
</dbReference>
<dbReference type="PANTHER" id="PTHR30419:SF24">
    <property type="entry name" value="HTH-TYPE TRANSCRIPTIONAL REGULATOR CZCR"/>
    <property type="match status" value="1"/>
</dbReference>
<evidence type="ECO:0000256" key="2">
    <source>
        <dbReference type="ARBA" id="ARBA00023015"/>
    </source>
</evidence>
<keyword evidence="3" id="KW-0238">DNA-binding</keyword>
<evidence type="ECO:0000256" key="1">
    <source>
        <dbReference type="ARBA" id="ARBA00009437"/>
    </source>
</evidence>
<keyword evidence="2" id="KW-0805">Transcription regulation</keyword>
<dbReference type="KEGG" id="kpul:GXN76_14640"/>
<dbReference type="FunFam" id="1.10.10.10:FF:000001">
    <property type="entry name" value="LysR family transcriptional regulator"/>
    <property type="match status" value="1"/>
</dbReference>
<gene>
    <name evidence="6" type="ORF">GXN76_14640</name>
</gene>
<evidence type="ECO:0000256" key="4">
    <source>
        <dbReference type="ARBA" id="ARBA00023163"/>
    </source>
</evidence>